<dbReference type="PROSITE" id="PS50109">
    <property type="entry name" value="HIS_KIN"/>
    <property type="match status" value="1"/>
</dbReference>
<keyword evidence="5" id="KW-1003">Cell membrane</keyword>
<dbReference type="InterPro" id="IPR004358">
    <property type="entry name" value="Sig_transdc_His_kin-like_C"/>
</dbReference>
<dbReference type="RefSeq" id="WP_166433618.1">
    <property type="nucleotide sequence ID" value="NZ_PGET01000001.1"/>
</dbReference>
<reference evidence="16 17" key="1">
    <citation type="submission" date="2017-11" db="EMBL/GenBank/DDBJ databases">
        <title>Understudied soil microbes with underappreciated capabilities: Untangling the Clostridium saccharolyticum group.</title>
        <authorList>
            <person name="Leschine S."/>
        </authorList>
    </citation>
    <scope>NUCLEOTIDE SEQUENCE [LARGE SCALE GENOMIC DNA]</scope>
    <source>
        <strain evidence="16 17">18A</strain>
    </source>
</reference>
<evidence type="ECO:0000256" key="7">
    <source>
        <dbReference type="ARBA" id="ARBA00022679"/>
    </source>
</evidence>
<keyword evidence="9 16" id="KW-0418">Kinase</keyword>
<accession>A0A2M8Z671</accession>
<dbReference type="Pfam" id="PF00512">
    <property type="entry name" value="HisKA"/>
    <property type="match status" value="1"/>
</dbReference>
<dbReference type="GO" id="GO:0000155">
    <property type="term" value="F:phosphorelay sensor kinase activity"/>
    <property type="evidence" value="ECO:0007669"/>
    <property type="project" value="InterPro"/>
</dbReference>
<name>A0A2M8Z671_9FIRM</name>
<evidence type="ECO:0000256" key="11">
    <source>
        <dbReference type="ARBA" id="ARBA00023012"/>
    </source>
</evidence>
<dbReference type="SMART" id="SM00388">
    <property type="entry name" value="HisKA"/>
    <property type="match status" value="1"/>
</dbReference>
<feature type="transmembrane region" description="Helical" evidence="13">
    <location>
        <begin position="12"/>
        <end position="36"/>
    </location>
</feature>
<keyword evidence="11" id="KW-0902">Two-component regulatory system</keyword>
<dbReference type="PROSITE" id="PS50885">
    <property type="entry name" value="HAMP"/>
    <property type="match status" value="1"/>
</dbReference>
<feature type="domain" description="HAMP" evidence="15">
    <location>
        <begin position="71"/>
        <end position="123"/>
    </location>
</feature>
<evidence type="ECO:0000256" key="8">
    <source>
        <dbReference type="ARBA" id="ARBA00022741"/>
    </source>
</evidence>
<dbReference type="SUPFAM" id="SSF55874">
    <property type="entry name" value="ATPase domain of HSP90 chaperone/DNA topoisomerase II/histidine kinase"/>
    <property type="match status" value="1"/>
</dbReference>
<gene>
    <name evidence="16" type="ORF">H171_2460</name>
</gene>
<keyword evidence="10" id="KW-0067">ATP-binding</keyword>
<evidence type="ECO:0000259" key="15">
    <source>
        <dbReference type="PROSITE" id="PS50885"/>
    </source>
</evidence>
<dbReference type="Gene3D" id="6.10.340.10">
    <property type="match status" value="1"/>
</dbReference>
<feature type="transmembrane region" description="Helical" evidence="13">
    <location>
        <begin position="48"/>
        <end position="70"/>
    </location>
</feature>
<evidence type="ECO:0000256" key="10">
    <source>
        <dbReference type="ARBA" id="ARBA00022840"/>
    </source>
</evidence>
<dbReference type="InterPro" id="IPR003660">
    <property type="entry name" value="HAMP_dom"/>
</dbReference>
<dbReference type="Gene3D" id="3.30.565.10">
    <property type="entry name" value="Histidine kinase-like ATPase, C-terminal domain"/>
    <property type="match status" value="1"/>
</dbReference>
<dbReference type="GO" id="GO:0005524">
    <property type="term" value="F:ATP binding"/>
    <property type="evidence" value="ECO:0007669"/>
    <property type="project" value="UniProtKB-KW"/>
</dbReference>
<evidence type="ECO:0000256" key="12">
    <source>
        <dbReference type="ARBA" id="ARBA00023136"/>
    </source>
</evidence>
<sequence length="350" mass="39830">MKINIKFDKSEPLTVHWAVWFYILILVNSVMAFGLITFLEFDMSENNAIYMLAMIPCMGLVVGAAIIRIIRTLKLRMKKISDGINRVAEGNLEVELDLNHSGEYRDMYRNFNRMVRELKNTKIEMQNFMNDFSHEFKTPITSIHGFAELLQEDHISEEDRKQYLQIIAEESHRLALLSQNTLLLSKLDAQEVITDKKVFDLDEQIKKCTILMFREMEKKEITLNMELSPVKYFGSAELMHQIWMNLISNAVKFTPHGGEITIIMVSVGDQITVNISDTGIGMDERTIKHIFDKYYQGDSSHATIGFGLGLSIVKRIVDLCGGDITATSAPGLGSTFSVVLKAPVHRSKNK</sequence>
<evidence type="ECO:0000256" key="9">
    <source>
        <dbReference type="ARBA" id="ARBA00022777"/>
    </source>
</evidence>
<dbReference type="InterPro" id="IPR003661">
    <property type="entry name" value="HisK_dim/P_dom"/>
</dbReference>
<dbReference type="InterPro" id="IPR036097">
    <property type="entry name" value="HisK_dim/P_sf"/>
</dbReference>
<dbReference type="InterPro" id="IPR005467">
    <property type="entry name" value="His_kinase_dom"/>
</dbReference>
<dbReference type="SUPFAM" id="SSF47384">
    <property type="entry name" value="Homodimeric domain of signal transducing histidine kinase"/>
    <property type="match status" value="1"/>
</dbReference>
<evidence type="ECO:0000313" key="17">
    <source>
        <dbReference type="Proteomes" id="UP000231092"/>
    </source>
</evidence>
<comment type="subcellular location">
    <subcellularLocation>
        <location evidence="2">Cell membrane</location>
    </subcellularLocation>
    <subcellularLocation>
        <location evidence="3">Membrane raft</location>
        <topology evidence="3">Multi-pass membrane protein</topology>
    </subcellularLocation>
</comment>
<protein>
    <recommendedName>
        <fullName evidence="4">histidine kinase</fullName>
        <ecNumber evidence="4">2.7.13.3</ecNumber>
    </recommendedName>
</protein>
<dbReference type="SUPFAM" id="SSF158472">
    <property type="entry name" value="HAMP domain-like"/>
    <property type="match status" value="1"/>
</dbReference>
<dbReference type="PANTHER" id="PTHR43711:SF1">
    <property type="entry name" value="HISTIDINE KINASE 1"/>
    <property type="match status" value="1"/>
</dbReference>
<evidence type="ECO:0000256" key="2">
    <source>
        <dbReference type="ARBA" id="ARBA00004236"/>
    </source>
</evidence>
<keyword evidence="13" id="KW-0812">Transmembrane</keyword>
<evidence type="ECO:0000256" key="6">
    <source>
        <dbReference type="ARBA" id="ARBA00022553"/>
    </source>
</evidence>
<dbReference type="CDD" id="cd06225">
    <property type="entry name" value="HAMP"/>
    <property type="match status" value="1"/>
</dbReference>
<keyword evidence="7" id="KW-0808">Transferase</keyword>
<dbReference type="PRINTS" id="PR00344">
    <property type="entry name" value="BCTRLSENSOR"/>
</dbReference>
<comment type="catalytic activity">
    <reaction evidence="1">
        <text>ATP + protein L-histidine = ADP + protein N-phospho-L-histidine.</text>
        <dbReference type="EC" id="2.7.13.3"/>
    </reaction>
</comment>
<dbReference type="Proteomes" id="UP000231092">
    <property type="component" value="Unassembled WGS sequence"/>
</dbReference>
<dbReference type="Gene3D" id="1.10.287.130">
    <property type="match status" value="1"/>
</dbReference>
<evidence type="ECO:0000256" key="13">
    <source>
        <dbReference type="SAM" id="Phobius"/>
    </source>
</evidence>
<dbReference type="GO" id="GO:0045121">
    <property type="term" value="C:membrane raft"/>
    <property type="evidence" value="ECO:0007669"/>
    <property type="project" value="UniProtKB-SubCell"/>
</dbReference>
<evidence type="ECO:0000256" key="4">
    <source>
        <dbReference type="ARBA" id="ARBA00012438"/>
    </source>
</evidence>
<dbReference type="Pfam" id="PF00672">
    <property type="entry name" value="HAMP"/>
    <property type="match status" value="1"/>
</dbReference>
<dbReference type="FunFam" id="1.10.287.130:FF:000001">
    <property type="entry name" value="Two-component sensor histidine kinase"/>
    <property type="match status" value="1"/>
</dbReference>
<dbReference type="EMBL" id="PGET01000001">
    <property type="protein sequence ID" value="PJJ28938.1"/>
    <property type="molecule type" value="Genomic_DNA"/>
</dbReference>
<feature type="domain" description="Histidine kinase" evidence="14">
    <location>
        <begin position="131"/>
        <end position="344"/>
    </location>
</feature>
<dbReference type="PANTHER" id="PTHR43711">
    <property type="entry name" value="TWO-COMPONENT HISTIDINE KINASE"/>
    <property type="match status" value="1"/>
</dbReference>
<dbReference type="InterPro" id="IPR003594">
    <property type="entry name" value="HATPase_dom"/>
</dbReference>
<evidence type="ECO:0000313" key="16">
    <source>
        <dbReference type="EMBL" id="PJJ28938.1"/>
    </source>
</evidence>
<organism evidence="16 17">
    <name type="scientific">[Clostridium] celerecrescens 18A</name>
    <dbReference type="NCBI Taxonomy" id="1286362"/>
    <lineage>
        <taxon>Bacteria</taxon>
        <taxon>Bacillati</taxon>
        <taxon>Bacillota</taxon>
        <taxon>Clostridia</taxon>
        <taxon>Lachnospirales</taxon>
        <taxon>Lachnospiraceae</taxon>
        <taxon>Lacrimispora</taxon>
    </lineage>
</organism>
<dbReference type="EC" id="2.7.13.3" evidence="4"/>
<dbReference type="InterPro" id="IPR036890">
    <property type="entry name" value="HATPase_C_sf"/>
</dbReference>
<dbReference type="InterPro" id="IPR050736">
    <property type="entry name" value="Sensor_HK_Regulatory"/>
</dbReference>
<keyword evidence="6" id="KW-0597">Phosphoprotein</keyword>
<comment type="caution">
    <text evidence="16">The sequence shown here is derived from an EMBL/GenBank/DDBJ whole genome shotgun (WGS) entry which is preliminary data.</text>
</comment>
<keyword evidence="13" id="KW-1133">Transmembrane helix</keyword>
<dbReference type="Pfam" id="PF02518">
    <property type="entry name" value="HATPase_c"/>
    <property type="match status" value="1"/>
</dbReference>
<evidence type="ECO:0000256" key="5">
    <source>
        <dbReference type="ARBA" id="ARBA00022475"/>
    </source>
</evidence>
<dbReference type="AlphaFoldDB" id="A0A2M8Z671"/>
<dbReference type="SMART" id="SM00304">
    <property type="entry name" value="HAMP"/>
    <property type="match status" value="1"/>
</dbReference>
<dbReference type="FunFam" id="3.30.565.10:FF:000023">
    <property type="entry name" value="PAS domain-containing sensor histidine kinase"/>
    <property type="match status" value="1"/>
</dbReference>
<dbReference type="SMART" id="SM00387">
    <property type="entry name" value="HATPase_c"/>
    <property type="match status" value="1"/>
</dbReference>
<keyword evidence="12 13" id="KW-0472">Membrane</keyword>
<evidence type="ECO:0000256" key="3">
    <source>
        <dbReference type="ARBA" id="ARBA00004314"/>
    </source>
</evidence>
<dbReference type="CDD" id="cd00082">
    <property type="entry name" value="HisKA"/>
    <property type="match status" value="1"/>
</dbReference>
<proteinExistence type="predicted"/>
<dbReference type="CDD" id="cd00075">
    <property type="entry name" value="HATPase"/>
    <property type="match status" value="1"/>
</dbReference>
<keyword evidence="8" id="KW-0547">Nucleotide-binding</keyword>
<evidence type="ECO:0000259" key="14">
    <source>
        <dbReference type="PROSITE" id="PS50109"/>
    </source>
</evidence>
<evidence type="ECO:0000256" key="1">
    <source>
        <dbReference type="ARBA" id="ARBA00000085"/>
    </source>
</evidence>
<dbReference type="GO" id="GO:0005886">
    <property type="term" value="C:plasma membrane"/>
    <property type="evidence" value="ECO:0007669"/>
    <property type="project" value="UniProtKB-SubCell"/>
</dbReference>